<dbReference type="Proteomes" id="UP000694846">
    <property type="component" value="Unplaced"/>
</dbReference>
<evidence type="ECO:0000313" key="5">
    <source>
        <dbReference type="RefSeq" id="XP_025404726.1"/>
    </source>
</evidence>
<dbReference type="GO" id="GO:0036064">
    <property type="term" value="C:ciliary basal body"/>
    <property type="evidence" value="ECO:0007669"/>
    <property type="project" value="TreeGrafter"/>
</dbReference>
<organism evidence="4 5">
    <name type="scientific">Sipha flava</name>
    <name type="common">yellow sugarcane aphid</name>
    <dbReference type="NCBI Taxonomy" id="143950"/>
    <lineage>
        <taxon>Eukaryota</taxon>
        <taxon>Metazoa</taxon>
        <taxon>Ecdysozoa</taxon>
        <taxon>Arthropoda</taxon>
        <taxon>Hexapoda</taxon>
        <taxon>Insecta</taxon>
        <taxon>Pterygota</taxon>
        <taxon>Neoptera</taxon>
        <taxon>Paraneoptera</taxon>
        <taxon>Hemiptera</taxon>
        <taxon>Sternorrhyncha</taxon>
        <taxon>Aphidomorpha</taxon>
        <taxon>Aphidoidea</taxon>
        <taxon>Aphididae</taxon>
        <taxon>Sipha</taxon>
    </lineage>
</organism>
<dbReference type="Gene3D" id="3.30.470.20">
    <property type="entry name" value="ATP-grasp fold, B domain"/>
    <property type="match status" value="1"/>
</dbReference>
<evidence type="ECO:0000256" key="1">
    <source>
        <dbReference type="ARBA" id="ARBA00022598"/>
    </source>
</evidence>
<dbReference type="GO" id="GO:0015631">
    <property type="term" value="F:tubulin binding"/>
    <property type="evidence" value="ECO:0007669"/>
    <property type="project" value="TreeGrafter"/>
</dbReference>
<protein>
    <submittedName>
        <fullName evidence="5">Tubulin polyglutamylase TTLL4-like</fullName>
    </submittedName>
</protein>
<dbReference type="RefSeq" id="XP_025404726.1">
    <property type="nucleotide sequence ID" value="XM_025548941.1"/>
</dbReference>
<reference evidence="5" key="1">
    <citation type="submission" date="2025-08" db="UniProtKB">
        <authorList>
            <consortium name="RefSeq"/>
        </authorList>
    </citation>
    <scope>IDENTIFICATION</scope>
    <source>
        <tissue evidence="5">Whole body</tissue>
    </source>
</reference>
<dbReference type="PANTHER" id="PTHR12241">
    <property type="entry name" value="TUBULIN POLYGLUTAMYLASE"/>
    <property type="match status" value="1"/>
</dbReference>
<name>A0A8B8F270_9HEMI</name>
<proteinExistence type="predicted"/>
<dbReference type="PANTHER" id="PTHR12241:SF162">
    <property type="entry name" value="TUBULIN MONOGLUTAMYLASE TTLL4"/>
    <property type="match status" value="1"/>
</dbReference>
<evidence type="ECO:0000313" key="4">
    <source>
        <dbReference type="Proteomes" id="UP000694846"/>
    </source>
</evidence>
<dbReference type="SUPFAM" id="SSF56059">
    <property type="entry name" value="Glutathione synthetase ATP-binding domain-like"/>
    <property type="match status" value="1"/>
</dbReference>
<gene>
    <name evidence="5" type="primary">LOC112679223</name>
</gene>
<dbReference type="AlphaFoldDB" id="A0A8B8F270"/>
<evidence type="ECO:0000256" key="3">
    <source>
        <dbReference type="ARBA" id="ARBA00022840"/>
    </source>
</evidence>
<keyword evidence="3" id="KW-0067">ATP-binding</keyword>
<evidence type="ECO:0000256" key="2">
    <source>
        <dbReference type="ARBA" id="ARBA00022741"/>
    </source>
</evidence>
<dbReference type="OrthoDB" id="202825at2759"/>
<keyword evidence="2" id="KW-0547">Nucleotide-binding</keyword>
<dbReference type="GO" id="GO:0000226">
    <property type="term" value="P:microtubule cytoskeleton organization"/>
    <property type="evidence" value="ECO:0007669"/>
    <property type="project" value="TreeGrafter"/>
</dbReference>
<keyword evidence="4" id="KW-1185">Reference proteome</keyword>
<dbReference type="GO" id="GO:0070740">
    <property type="term" value="F:tubulin-glutamic acid ligase activity"/>
    <property type="evidence" value="ECO:0007669"/>
    <property type="project" value="TreeGrafter"/>
</dbReference>
<accession>A0A8B8F270</accession>
<dbReference type="PROSITE" id="PS51221">
    <property type="entry name" value="TTL"/>
    <property type="match status" value="1"/>
</dbReference>
<sequence>MDIENRNYKNIKKVIIKIKKKVNTSNKASAFPIKLLNNHKLNLSVPLTSKNTQKTLGANLYQNIDLSSERLLKLAPYPILDTDPGLKNLNFSSKLSRYPHSIDTQKTLSANLHQKIDLRSERLLKLASDPILVTDPRLKNLNISNKLSTSPHSLDTQKTLGANLHQNIDQSSERLLKLAPYPILGTDPGLKNLNFSNKLSRSLHSIDTQKILGADLHQKIDLSSEILPKLAPDPILGNCEQENISEPHSALRLSLFSSVPPYIRFSSHDVKGESFPIALKVLLKWEINCMTPIVVRHTIQNSDFKLVGKSNDWFGTWGKHMKSLNFKTLRDQQKFNHFPGTFEIGRKDRLWKNLHRLMLIYGNDQFGIIPTSYILPRDVRSLKQVWKKNDKWIVKPPASARGTGICVISKLSQIPNNEHLVVQRYIDNPYLINDTKFDLRLYILITSINPLRLYLYDNGLVRFASVKYSSDLTTISDRYMHLTNYSINRLSSQYTQNEDADACQGHKWTLRSLWTYMEKERKIDVKKLWDSLADLVVKTVISGELPMSQMCSSNLGNRYNAYELFGIDVLFDENLKPWILEVNISPSLHTSSPLDVAVKGPLIKDLMNVVGYHIPNKMSLTTNNILLKMLGVNSPLCYDKRLYTFNLSAKERKKQEYFANVESREKYIDTILEDLLPDDVRHLITYEDELTEIGSFQKVFPTTSSFKYHEFFDGPRYYNMLFDAWECKYSNKREEGIAVLEKLCQLKVHLEVSDINEEQPKTCDTLQNTQMEVEISDIDKLNDHQQTKFLERLGNIPCSREHSLGNILSGTSLVMIKKCMITFASSEVSLKLW</sequence>
<dbReference type="GeneID" id="112679223"/>
<dbReference type="GO" id="GO:0005524">
    <property type="term" value="F:ATP binding"/>
    <property type="evidence" value="ECO:0007669"/>
    <property type="project" value="UniProtKB-KW"/>
</dbReference>
<dbReference type="InterPro" id="IPR004344">
    <property type="entry name" value="TTL/TTLL_fam"/>
</dbReference>
<dbReference type="Pfam" id="PF03133">
    <property type="entry name" value="TTL"/>
    <property type="match status" value="1"/>
</dbReference>
<keyword evidence="1" id="KW-0436">Ligase</keyword>